<dbReference type="Gene3D" id="3.30.230.70">
    <property type="entry name" value="GHMP Kinase, N-terminal domain"/>
    <property type="match status" value="2"/>
</dbReference>
<proteinExistence type="inferred from homology"/>
<evidence type="ECO:0000256" key="6">
    <source>
        <dbReference type="ARBA" id="ARBA00022842"/>
    </source>
</evidence>
<dbReference type="PROSITE" id="PS50126">
    <property type="entry name" value="S1"/>
    <property type="match status" value="1"/>
</dbReference>
<evidence type="ECO:0000256" key="1">
    <source>
        <dbReference type="ARBA" id="ARBA00007404"/>
    </source>
</evidence>
<comment type="similarity">
    <text evidence="1 8">Belongs to the polyribonucleotide nucleotidyltransferase family.</text>
</comment>
<dbReference type="InterPro" id="IPR001247">
    <property type="entry name" value="ExoRNase_PH_dom1"/>
</dbReference>
<dbReference type="Gene3D" id="2.40.50.140">
    <property type="entry name" value="Nucleic acid-binding proteins"/>
    <property type="match status" value="1"/>
</dbReference>
<dbReference type="PROSITE" id="PS50084">
    <property type="entry name" value="KH_TYPE_1"/>
    <property type="match status" value="1"/>
</dbReference>
<dbReference type="InterPro" id="IPR003029">
    <property type="entry name" value="S1_domain"/>
</dbReference>
<feature type="binding site" evidence="8">
    <location>
        <position position="513"/>
    </location>
    <ligand>
        <name>Mg(2+)</name>
        <dbReference type="ChEBI" id="CHEBI:18420"/>
    </ligand>
</feature>
<dbReference type="CDD" id="cd02393">
    <property type="entry name" value="KH-I_PNPase"/>
    <property type="match status" value="1"/>
</dbReference>
<evidence type="ECO:0000256" key="7">
    <source>
        <dbReference type="ARBA" id="ARBA00022884"/>
    </source>
</evidence>
<dbReference type="NCBIfam" id="TIGR02696">
    <property type="entry name" value="pppGpp_PNP"/>
    <property type="match status" value="1"/>
</dbReference>
<dbReference type="HAMAP" id="MF_01595">
    <property type="entry name" value="PNPase"/>
    <property type="match status" value="1"/>
</dbReference>
<name>A0ABN2JLW7_9ACTN</name>
<dbReference type="EC" id="2.7.7.8" evidence="8"/>
<evidence type="ECO:0000256" key="4">
    <source>
        <dbReference type="ARBA" id="ARBA00022695"/>
    </source>
</evidence>
<evidence type="ECO:0000313" key="11">
    <source>
        <dbReference type="EMBL" id="GAA1731772.1"/>
    </source>
</evidence>
<dbReference type="PANTHER" id="PTHR11252">
    <property type="entry name" value="POLYRIBONUCLEOTIDE NUCLEOTIDYLTRANSFERASE"/>
    <property type="match status" value="1"/>
</dbReference>
<dbReference type="PANTHER" id="PTHR11252:SF0">
    <property type="entry name" value="POLYRIBONUCLEOTIDE NUCLEOTIDYLTRANSFERASE 1, MITOCHONDRIAL"/>
    <property type="match status" value="1"/>
</dbReference>
<dbReference type="Proteomes" id="UP001501057">
    <property type="component" value="Unassembled WGS sequence"/>
</dbReference>
<evidence type="ECO:0000256" key="8">
    <source>
        <dbReference type="HAMAP-Rule" id="MF_01595"/>
    </source>
</evidence>
<dbReference type="SUPFAM" id="SSF54791">
    <property type="entry name" value="Eukaryotic type KH-domain (KH-domain type I)"/>
    <property type="match status" value="1"/>
</dbReference>
<keyword evidence="5 8" id="KW-0479">Metal-binding</keyword>
<feature type="domain" description="S1 motif" evidence="10">
    <location>
        <begin position="650"/>
        <end position="722"/>
    </location>
</feature>
<dbReference type="SUPFAM" id="SSF55666">
    <property type="entry name" value="Ribonuclease PH domain 2-like"/>
    <property type="match status" value="2"/>
</dbReference>
<dbReference type="CDD" id="cd11364">
    <property type="entry name" value="RNase_PH_PNPase_2"/>
    <property type="match status" value="1"/>
</dbReference>
<evidence type="ECO:0000256" key="9">
    <source>
        <dbReference type="SAM" id="MobiDB-lite"/>
    </source>
</evidence>
<dbReference type="CDD" id="cd04472">
    <property type="entry name" value="S1_PNPase"/>
    <property type="match status" value="1"/>
</dbReference>
<dbReference type="InterPro" id="IPR036612">
    <property type="entry name" value="KH_dom_type_1_sf"/>
</dbReference>
<dbReference type="SUPFAM" id="SSF54211">
    <property type="entry name" value="Ribosomal protein S5 domain 2-like"/>
    <property type="match status" value="2"/>
</dbReference>
<dbReference type="InterPro" id="IPR027408">
    <property type="entry name" value="PNPase/RNase_PH_dom_sf"/>
</dbReference>
<evidence type="ECO:0000256" key="3">
    <source>
        <dbReference type="ARBA" id="ARBA00022679"/>
    </source>
</evidence>
<dbReference type="EMBL" id="BAAAME010000002">
    <property type="protein sequence ID" value="GAA1731772.1"/>
    <property type="molecule type" value="Genomic_DNA"/>
</dbReference>
<dbReference type="Pfam" id="PF00013">
    <property type="entry name" value="KH_1"/>
    <property type="match status" value="1"/>
</dbReference>
<gene>
    <name evidence="8" type="primary">pnp</name>
    <name evidence="11" type="ORF">GCM10009710_10550</name>
</gene>
<dbReference type="InterPro" id="IPR014069">
    <property type="entry name" value="GPSI/PNP"/>
</dbReference>
<comment type="caution">
    <text evidence="11">The sequence shown here is derived from an EMBL/GenBank/DDBJ whole genome shotgun (WGS) entry which is preliminary data.</text>
</comment>
<dbReference type="Pfam" id="PF03726">
    <property type="entry name" value="PNPase"/>
    <property type="match status" value="1"/>
</dbReference>
<feature type="region of interest" description="Disordered" evidence="9">
    <location>
        <begin position="723"/>
        <end position="750"/>
    </location>
</feature>
<protein>
    <recommendedName>
        <fullName evidence="8">Polyribonucleotide nucleotidyltransferase</fullName>
        <ecNumber evidence="8">2.7.7.8</ecNumber>
    </recommendedName>
    <alternativeName>
        <fullName evidence="8">Polynucleotide phosphorylase</fullName>
        <shortName evidence="8">PNPase</shortName>
    </alternativeName>
</protein>
<organism evidence="11 12">
    <name type="scientific">Aeromicrobium alkaliterrae</name>
    <dbReference type="NCBI Taxonomy" id="302168"/>
    <lineage>
        <taxon>Bacteria</taxon>
        <taxon>Bacillati</taxon>
        <taxon>Actinomycetota</taxon>
        <taxon>Actinomycetes</taxon>
        <taxon>Propionibacteriales</taxon>
        <taxon>Nocardioidaceae</taxon>
        <taxon>Aeromicrobium</taxon>
    </lineage>
</organism>
<reference evidence="11 12" key="1">
    <citation type="journal article" date="2019" name="Int. J. Syst. Evol. Microbiol.">
        <title>The Global Catalogue of Microorganisms (GCM) 10K type strain sequencing project: providing services to taxonomists for standard genome sequencing and annotation.</title>
        <authorList>
            <consortium name="The Broad Institute Genomics Platform"/>
            <consortium name="The Broad Institute Genome Sequencing Center for Infectious Disease"/>
            <person name="Wu L."/>
            <person name="Ma J."/>
        </authorList>
    </citation>
    <scope>NUCLEOTIDE SEQUENCE [LARGE SCALE GENOMIC DNA]</scope>
    <source>
        <strain evidence="11 12">JCM 13518</strain>
    </source>
</reference>
<dbReference type="InterPro" id="IPR004088">
    <property type="entry name" value="KH_dom_type_1"/>
</dbReference>
<dbReference type="InterPro" id="IPR015848">
    <property type="entry name" value="PNPase_PH_RNA-bd_bac/org-type"/>
</dbReference>
<keyword evidence="6 8" id="KW-0460">Magnesium</keyword>
<dbReference type="InterPro" id="IPR012340">
    <property type="entry name" value="NA-bd_OB-fold"/>
</dbReference>
<dbReference type="InterPro" id="IPR012162">
    <property type="entry name" value="PNPase"/>
</dbReference>
<evidence type="ECO:0000256" key="5">
    <source>
        <dbReference type="ARBA" id="ARBA00022723"/>
    </source>
</evidence>
<comment type="subcellular location">
    <subcellularLocation>
        <location evidence="8">Cytoplasm</location>
    </subcellularLocation>
</comment>
<dbReference type="SMART" id="SM00322">
    <property type="entry name" value="KH"/>
    <property type="match status" value="1"/>
</dbReference>
<accession>A0ABN2JLW7</accession>
<keyword evidence="2 8" id="KW-0963">Cytoplasm</keyword>
<dbReference type="NCBIfam" id="NF008805">
    <property type="entry name" value="PRK11824.1"/>
    <property type="match status" value="1"/>
</dbReference>
<dbReference type="PIRSF" id="PIRSF005499">
    <property type="entry name" value="PNPase"/>
    <property type="match status" value="1"/>
</dbReference>
<dbReference type="SUPFAM" id="SSF50249">
    <property type="entry name" value="Nucleic acid-binding proteins"/>
    <property type="match status" value="1"/>
</dbReference>
<dbReference type="SUPFAM" id="SSF46915">
    <property type="entry name" value="Polynucleotide phosphorylase/guanosine pentaphosphate synthase (PNPase/GPSI), domain 3"/>
    <property type="match status" value="1"/>
</dbReference>
<keyword evidence="3 8" id="KW-0808">Transferase</keyword>
<dbReference type="RefSeq" id="WP_344198492.1">
    <property type="nucleotide sequence ID" value="NZ_BAAAME010000002.1"/>
</dbReference>
<dbReference type="InterPro" id="IPR036456">
    <property type="entry name" value="PNPase_PH_RNA-bd_sf"/>
</dbReference>
<dbReference type="SMART" id="SM00316">
    <property type="entry name" value="S1"/>
    <property type="match status" value="1"/>
</dbReference>
<dbReference type="NCBIfam" id="TIGR03591">
    <property type="entry name" value="polynuc_phos"/>
    <property type="match status" value="1"/>
</dbReference>
<dbReference type="Pfam" id="PF01138">
    <property type="entry name" value="RNase_PH"/>
    <property type="match status" value="2"/>
</dbReference>
<keyword evidence="12" id="KW-1185">Reference proteome</keyword>
<dbReference type="Gene3D" id="3.30.1370.10">
    <property type="entry name" value="K Homology domain, type 1"/>
    <property type="match status" value="1"/>
</dbReference>
<evidence type="ECO:0000256" key="2">
    <source>
        <dbReference type="ARBA" id="ARBA00022490"/>
    </source>
</evidence>
<keyword evidence="7 8" id="KW-0694">RNA-binding</keyword>
<dbReference type="Pfam" id="PF00575">
    <property type="entry name" value="S1"/>
    <property type="match status" value="1"/>
</dbReference>
<dbReference type="InterPro" id="IPR004087">
    <property type="entry name" value="KH_dom"/>
</dbReference>
<comment type="cofactor">
    <cofactor evidence="8">
        <name>Mg(2+)</name>
        <dbReference type="ChEBI" id="CHEBI:18420"/>
    </cofactor>
</comment>
<keyword evidence="4 8" id="KW-0548">Nucleotidyltransferase</keyword>
<comment type="catalytic activity">
    <reaction evidence="8">
        <text>RNA(n+1) + phosphate = RNA(n) + a ribonucleoside 5'-diphosphate</text>
        <dbReference type="Rhea" id="RHEA:22096"/>
        <dbReference type="Rhea" id="RHEA-COMP:14527"/>
        <dbReference type="Rhea" id="RHEA-COMP:17342"/>
        <dbReference type="ChEBI" id="CHEBI:43474"/>
        <dbReference type="ChEBI" id="CHEBI:57930"/>
        <dbReference type="ChEBI" id="CHEBI:140395"/>
        <dbReference type="EC" id="2.7.7.8"/>
    </reaction>
</comment>
<evidence type="ECO:0000313" key="12">
    <source>
        <dbReference type="Proteomes" id="UP001501057"/>
    </source>
</evidence>
<evidence type="ECO:0000259" key="10">
    <source>
        <dbReference type="PROSITE" id="PS50126"/>
    </source>
</evidence>
<sequence>MTDSIHTVETVIDNGRFGTRTVRFETGQLAQQAAGAVSAFLDDDTMLLSATTAGKHPKDHFDFFPLTIDVEERMYAAGRIPGSFFRREGRPSEDAILTCRLIDRPLRPTFKKGLRNEVQVVITVLALNPDTPYDVLAINAASASTQISGLPFTGPVGATRVALVDGQWVAFPTHSQLEEAVFDMVVAGRIAGDDVAIMMVEAESTEVTWELVQSGVQAPTEEIVAQGLDAAKAVIKQLCEAQAQLASTAAKPVRDFPVFLDYEDDVFAAVEAVAKAPLAEAAQIAFKADREEREAEIKADVLEQLGAQFEGREKEIGAAVRSVLKSVIRERVLRDKVRIDGRGLADIRELSAEVGVIPRVHGSALFQRGETQILGVTTLNMLDLEQKLDTLSPETKRRYMHNYNFPPFSTGETGRVGSPKRREIGHGALAGRALLPVLPSREEFPYAIRQVSEALSSNGSTSMGSVCASTLGLLNAGVPLRAPVAGIAMGLISGEVDGKTEYVTLTDILGAEDAFGDMDFKVAGTRQFVTALQLDTKLDGIPAEVLAGALTQAREARFAILDVMAEAIDEPDEMSPYAPRIITIKIPVDKIGEVIGPKGKMINQIQDDTGAKISIDDDGTVFVGADNGDAAEAARSAINSIANPTMPEVGERYLGTVVKTVDFGAFISLLPGKDGLLHISKLRDLNGGQRVNNVEDVVSVGQKIQVEIAEIGDRGKLSLIPVVDKSESDDEPWADAAPASDAPSEESADA</sequence>
<feature type="binding site" evidence="8">
    <location>
        <position position="519"/>
    </location>
    <ligand>
        <name>Mg(2+)</name>
        <dbReference type="ChEBI" id="CHEBI:18420"/>
    </ligand>
</feature>
<dbReference type="InterPro" id="IPR036345">
    <property type="entry name" value="ExoRNase_PH_dom2_sf"/>
</dbReference>
<comment type="function">
    <text evidence="8">Involved in mRNA degradation. Catalyzes the phosphorolysis of single-stranded polyribonucleotides processively in the 3'- to 5'-direction.</text>
</comment>
<dbReference type="InterPro" id="IPR020568">
    <property type="entry name" value="Ribosomal_Su5_D2-typ_SF"/>
</dbReference>